<feature type="transmembrane region" description="Helical" evidence="1">
    <location>
        <begin position="47"/>
        <end position="71"/>
    </location>
</feature>
<proteinExistence type="predicted"/>
<keyword evidence="1" id="KW-0472">Membrane</keyword>
<dbReference type="EMBL" id="CAFBLZ010000010">
    <property type="protein sequence ID" value="CAB4882510.1"/>
    <property type="molecule type" value="Genomic_DNA"/>
</dbReference>
<evidence type="ECO:0000256" key="1">
    <source>
        <dbReference type="SAM" id="Phobius"/>
    </source>
</evidence>
<sequence length="136" mass="14493">MTTAVARKGLSTTLTSELKRQVVETTAKVIHATFPQASVAQQASRKYFATFVTVVSIAGFLVLLGVNTLLAQDAFTLSNLKLEAKLVADQRDAINRSIDSNSSPESLALSAEKLGMKPSETPIFLNLVTESGVTHG</sequence>
<gene>
    <name evidence="2" type="ORF">UFOPK3482_00227</name>
</gene>
<organism evidence="2">
    <name type="scientific">freshwater metagenome</name>
    <dbReference type="NCBI Taxonomy" id="449393"/>
    <lineage>
        <taxon>unclassified sequences</taxon>
        <taxon>metagenomes</taxon>
        <taxon>ecological metagenomes</taxon>
    </lineage>
</organism>
<keyword evidence="1" id="KW-0812">Transmembrane</keyword>
<dbReference type="AlphaFoldDB" id="A0A6J7EMR9"/>
<name>A0A6J7EMR9_9ZZZZ</name>
<keyword evidence="1" id="KW-1133">Transmembrane helix</keyword>
<evidence type="ECO:0000313" key="2">
    <source>
        <dbReference type="EMBL" id="CAB4882510.1"/>
    </source>
</evidence>
<accession>A0A6J7EMR9</accession>
<protein>
    <submittedName>
        <fullName evidence="2">Unannotated protein</fullName>
    </submittedName>
</protein>
<reference evidence="2" key="1">
    <citation type="submission" date="2020-05" db="EMBL/GenBank/DDBJ databases">
        <authorList>
            <person name="Chiriac C."/>
            <person name="Salcher M."/>
            <person name="Ghai R."/>
            <person name="Kavagutti S V."/>
        </authorList>
    </citation>
    <scope>NUCLEOTIDE SEQUENCE</scope>
</reference>